<feature type="domain" description="Exoribonuclease phosphorolytic" evidence="9">
    <location>
        <begin position="21"/>
        <end position="150"/>
    </location>
</feature>
<comment type="subunit">
    <text evidence="7">Component of the RNA exosome complex. Specifically part of the catalytically inactive RNA exosome core complex (Exo-9) which may associate with the catalytic subunits RRP6 and DIS3 in cytoplasmic- and nuclear-specific RNA exosome complex forms. Exo-9 is formed by a hexameric base ring of RNase PH domain-containing subunits and a cap ring consisting of CSL4, RRP4 and RRP40.</text>
</comment>
<dbReference type="Gene3D" id="3.30.230.70">
    <property type="entry name" value="GHMP Kinase, N-terminal domain"/>
    <property type="match status" value="1"/>
</dbReference>
<name>B6K3J3_SCHJY</name>
<evidence type="ECO:0000256" key="3">
    <source>
        <dbReference type="ARBA" id="ARBA00006678"/>
    </source>
</evidence>
<dbReference type="GO" id="GO:0071031">
    <property type="term" value="P:nuclear mRNA surveillance of mRNA 3'-end processing"/>
    <property type="evidence" value="ECO:0007669"/>
    <property type="project" value="EnsemblFungi"/>
</dbReference>
<dbReference type="EMBL" id="KE651167">
    <property type="protein sequence ID" value="EEB08050.2"/>
    <property type="molecule type" value="Genomic_DNA"/>
</dbReference>
<keyword evidence="4" id="KW-0963">Cytoplasm</keyword>
<dbReference type="InterPro" id="IPR001247">
    <property type="entry name" value="ExoRNase_PH_dom1"/>
</dbReference>
<dbReference type="RefSeq" id="XP_002174343.2">
    <property type="nucleotide sequence ID" value="XM_002174307.2"/>
</dbReference>
<dbReference type="GO" id="GO:0003723">
    <property type="term" value="F:RNA binding"/>
    <property type="evidence" value="ECO:0000318"/>
    <property type="project" value="GO_Central"/>
</dbReference>
<dbReference type="InterPro" id="IPR015847">
    <property type="entry name" value="ExoRNase_PH_dom2"/>
</dbReference>
<dbReference type="VEuPathDB" id="FungiDB:SJAG_03179"/>
<evidence type="ECO:0000256" key="1">
    <source>
        <dbReference type="ARBA" id="ARBA00004496"/>
    </source>
</evidence>
<dbReference type="GO" id="GO:0034475">
    <property type="term" value="P:U4 snRNA 3'-end processing"/>
    <property type="evidence" value="ECO:0000318"/>
    <property type="project" value="GO_Central"/>
</dbReference>
<dbReference type="SUPFAM" id="SSF55666">
    <property type="entry name" value="Ribonuclease PH domain 2-like"/>
    <property type="match status" value="1"/>
</dbReference>
<dbReference type="InterPro" id="IPR027408">
    <property type="entry name" value="PNPase/RNase_PH_dom_sf"/>
</dbReference>
<dbReference type="GO" id="GO:0005730">
    <property type="term" value="C:nucleolus"/>
    <property type="evidence" value="ECO:0000318"/>
    <property type="project" value="GO_Central"/>
</dbReference>
<organism evidence="11 13">
    <name type="scientific">Schizosaccharomyces japonicus (strain yFS275 / FY16936)</name>
    <name type="common">Fission yeast</name>
    <dbReference type="NCBI Taxonomy" id="402676"/>
    <lineage>
        <taxon>Eukaryota</taxon>
        <taxon>Fungi</taxon>
        <taxon>Dikarya</taxon>
        <taxon>Ascomycota</taxon>
        <taxon>Taphrinomycotina</taxon>
        <taxon>Schizosaccharomycetes</taxon>
        <taxon>Schizosaccharomycetales</taxon>
        <taxon>Schizosaccharomycetaceae</taxon>
        <taxon>Schizosaccharomyces</taxon>
    </lineage>
</organism>
<dbReference type="GO" id="GO:0000177">
    <property type="term" value="C:cytoplasmic exosome (RNase complex)"/>
    <property type="evidence" value="ECO:0000318"/>
    <property type="project" value="GO_Central"/>
</dbReference>
<dbReference type="Pfam" id="PF03725">
    <property type="entry name" value="RNase_PH_C"/>
    <property type="match status" value="1"/>
</dbReference>
<dbReference type="AlphaFoldDB" id="B6K3J3"/>
<dbReference type="InterPro" id="IPR020568">
    <property type="entry name" value="Ribosomal_Su5_D2-typ_SF"/>
</dbReference>
<gene>
    <name evidence="12" type="primary">rrp41</name>
    <name evidence="11" type="ORF">SJAG_03179</name>
</gene>
<dbReference type="GeneID" id="7049091"/>
<evidence type="ECO:0000313" key="12">
    <source>
        <dbReference type="JaponicusDB" id="SJAG_03179"/>
    </source>
</evidence>
<keyword evidence="13" id="KW-1185">Reference proteome</keyword>
<dbReference type="JaponicusDB" id="SJAG_03179">
    <property type="gene designation" value="rrp41"/>
</dbReference>
<dbReference type="FunFam" id="3.30.230.70:FF:000004">
    <property type="entry name" value="Exosome complex component Rrp41"/>
    <property type="match status" value="1"/>
</dbReference>
<keyword evidence="5" id="KW-0271">Exosome</keyword>
<dbReference type="GO" id="GO:0030847">
    <property type="term" value="P:termination of RNA polymerase II transcription, exosome-dependent"/>
    <property type="evidence" value="ECO:0007669"/>
    <property type="project" value="EnsemblFungi"/>
</dbReference>
<dbReference type="GO" id="GO:0016075">
    <property type="term" value="P:rRNA catabolic process"/>
    <property type="evidence" value="ECO:0000318"/>
    <property type="project" value="GO_Central"/>
</dbReference>
<dbReference type="CDD" id="cd11370">
    <property type="entry name" value="RNase_PH_RRP41"/>
    <property type="match status" value="1"/>
</dbReference>
<evidence type="ECO:0000259" key="10">
    <source>
        <dbReference type="Pfam" id="PF03725"/>
    </source>
</evidence>
<dbReference type="GO" id="GO:0071051">
    <property type="term" value="P:poly(A)-dependent snoRNA 3'-end processing"/>
    <property type="evidence" value="ECO:0000318"/>
    <property type="project" value="GO_Central"/>
</dbReference>
<dbReference type="SUPFAM" id="SSF54211">
    <property type="entry name" value="Ribosomal protein S5 domain 2-like"/>
    <property type="match status" value="1"/>
</dbReference>
<evidence type="ECO:0000256" key="4">
    <source>
        <dbReference type="ARBA" id="ARBA00022490"/>
    </source>
</evidence>
<evidence type="ECO:0000313" key="11">
    <source>
        <dbReference type="EMBL" id="EEB08050.2"/>
    </source>
</evidence>
<evidence type="ECO:0000256" key="7">
    <source>
        <dbReference type="ARBA" id="ARBA00063066"/>
    </source>
</evidence>
<dbReference type="InterPro" id="IPR050080">
    <property type="entry name" value="RNase_PH"/>
</dbReference>
<sequence>MSHYEVISAEGLRQDGRRWNEMREFDCRIGVEKTAHGSSFIQHGNTRVLCNVNGPSEPYIKGKSKQEKAFINVELNFAPFSLIDRKKRHRSDKRIQEQCVAIQRTFEQAIQVELYPKSQISISLNVLEDDGGAIATCINAATLALIDAGIAMVDYVCCATAGIYETQVLLDLNTNEESDISWMTVGVLGTKGKVTYLKQETKLSLDLFEPALTTAIAGCDHIALQMQKVVRQSAKTLLSKMA</sequence>
<evidence type="ECO:0000256" key="2">
    <source>
        <dbReference type="ARBA" id="ARBA00004604"/>
    </source>
</evidence>
<dbReference type="HOGENOM" id="CLU_063514_0_1_1"/>
<accession>B6K3J3</accession>
<dbReference type="GO" id="GO:0000785">
    <property type="term" value="C:chromatin"/>
    <property type="evidence" value="ECO:0007669"/>
    <property type="project" value="EnsemblFungi"/>
</dbReference>
<dbReference type="STRING" id="402676.B6K3J3"/>
<evidence type="ECO:0000256" key="5">
    <source>
        <dbReference type="ARBA" id="ARBA00022835"/>
    </source>
</evidence>
<dbReference type="OMA" id="ECRINTH"/>
<evidence type="ECO:0000313" key="13">
    <source>
        <dbReference type="Proteomes" id="UP000001744"/>
    </source>
</evidence>
<feature type="domain" description="Exoribonuclease phosphorolytic" evidence="10">
    <location>
        <begin position="154"/>
        <end position="217"/>
    </location>
</feature>
<comment type="subcellular location">
    <subcellularLocation>
        <location evidence="1">Cytoplasm</location>
    </subcellularLocation>
    <subcellularLocation>
        <location evidence="2">Nucleus</location>
        <location evidence="2">Nucleolus</location>
    </subcellularLocation>
</comment>
<evidence type="ECO:0000256" key="8">
    <source>
        <dbReference type="ARBA" id="ARBA00077929"/>
    </source>
</evidence>
<dbReference type="PANTHER" id="PTHR11953:SF0">
    <property type="entry name" value="EXOSOME COMPLEX COMPONENT RRP41"/>
    <property type="match status" value="1"/>
</dbReference>
<reference evidence="11 13" key="1">
    <citation type="journal article" date="2011" name="Science">
        <title>Comparative functional genomics of the fission yeasts.</title>
        <authorList>
            <person name="Rhind N."/>
            <person name="Chen Z."/>
            <person name="Yassour M."/>
            <person name="Thompson D.A."/>
            <person name="Haas B.J."/>
            <person name="Habib N."/>
            <person name="Wapinski I."/>
            <person name="Roy S."/>
            <person name="Lin M.F."/>
            <person name="Heiman D.I."/>
            <person name="Young S.K."/>
            <person name="Furuya K."/>
            <person name="Guo Y."/>
            <person name="Pidoux A."/>
            <person name="Chen H.M."/>
            <person name="Robbertse B."/>
            <person name="Goldberg J.M."/>
            <person name="Aoki K."/>
            <person name="Bayne E.H."/>
            <person name="Berlin A.M."/>
            <person name="Desjardins C.A."/>
            <person name="Dobbs E."/>
            <person name="Dukaj L."/>
            <person name="Fan L."/>
            <person name="FitzGerald M.G."/>
            <person name="French C."/>
            <person name="Gujja S."/>
            <person name="Hansen K."/>
            <person name="Keifenheim D."/>
            <person name="Levin J.Z."/>
            <person name="Mosher R.A."/>
            <person name="Mueller C.A."/>
            <person name="Pfiffner J."/>
            <person name="Priest M."/>
            <person name="Russ C."/>
            <person name="Smialowska A."/>
            <person name="Swoboda P."/>
            <person name="Sykes S.M."/>
            <person name="Vaughn M."/>
            <person name="Vengrova S."/>
            <person name="Yoder R."/>
            <person name="Zeng Q."/>
            <person name="Allshire R."/>
            <person name="Baulcombe D."/>
            <person name="Birren B.W."/>
            <person name="Brown W."/>
            <person name="Ekwall K."/>
            <person name="Kellis M."/>
            <person name="Leatherwood J."/>
            <person name="Levin H."/>
            <person name="Margalit H."/>
            <person name="Martienssen R."/>
            <person name="Nieduszynski C.A."/>
            <person name="Spatafora J.W."/>
            <person name="Friedman N."/>
            <person name="Dalgaard J.Z."/>
            <person name="Baumann P."/>
            <person name="Niki H."/>
            <person name="Regev A."/>
            <person name="Nusbaum C."/>
        </authorList>
    </citation>
    <scope>NUCLEOTIDE SEQUENCE [LARGE SCALE GENOMIC DNA]</scope>
    <source>
        <strain evidence="13">yFS275 / FY16936</strain>
    </source>
</reference>
<evidence type="ECO:0000259" key="9">
    <source>
        <dbReference type="Pfam" id="PF01138"/>
    </source>
</evidence>
<comment type="similarity">
    <text evidence="3">Belongs to the RNase PH family.</text>
</comment>
<evidence type="ECO:0000256" key="6">
    <source>
        <dbReference type="ARBA" id="ARBA00023242"/>
    </source>
</evidence>
<dbReference type="PANTHER" id="PTHR11953">
    <property type="entry name" value="EXOSOME COMPLEX COMPONENT"/>
    <property type="match status" value="1"/>
</dbReference>
<dbReference type="Proteomes" id="UP000001744">
    <property type="component" value="Unassembled WGS sequence"/>
</dbReference>
<dbReference type="GO" id="GO:0000176">
    <property type="term" value="C:nuclear exosome (RNase complex)"/>
    <property type="evidence" value="ECO:0000318"/>
    <property type="project" value="GO_Central"/>
</dbReference>
<dbReference type="InterPro" id="IPR036345">
    <property type="entry name" value="ExoRNase_PH_dom2_sf"/>
</dbReference>
<protein>
    <recommendedName>
        <fullName evidence="8">Ribosomal RNA-processing protein 41</fullName>
    </recommendedName>
</protein>
<dbReference type="eggNOG" id="KOG1068">
    <property type="taxonomic scope" value="Eukaryota"/>
</dbReference>
<dbReference type="Pfam" id="PF01138">
    <property type="entry name" value="RNase_PH"/>
    <property type="match status" value="1"/>
</dbReference>
<dbReference type="GO" id="GO:0071028">
    <property type="term" value="P:nuclear mRNA surveillance"/>
    <property type="evidence" value="ECO:0000318"/>
    <property type="project" value="GO_Central"/>
</dbReference>
<dbReference type="OrthoDB" id="437922at2759"/>
<keyword evidence="6" id="KW-0539">Nucleus</keyword>
<proteinExistence type="inferred from homology"/>